<evidence type="ECO:0000313" key="3">
    <source>
        <dbReference type="EMBL" id="CAH0554411.1"/>
    </source>
</evidence>
<gene>
    <name evidence="3" type="ORF">MELIAE_LOCUS6009</name>
</gene>
<dbReference type="SUPFAM" id="SSF52833">
    <property type="entry name" value="Thioredoxin-like"/>
    <property type="match status" value="1"/>
</dbReference>
<reference evidence="3" key="1">
    <citation type="submission" date="2021-12" db="EMBL/GenBank/DDBJ databases">
        <authorList>
            <person name="King R."/>
        </authorList>
    </citation>
    <scope>NUCLEOTIDE SEQUENCE</scope>
</reference>
<name>A0A9P0FGY8_BRAAE</name>
<dbReference type="PANTHER" id="PTHR10438">
    <property type="entry name" value="THIOREDOXIN"/>
    <property type="match status" value="1"/>
</dbReference>
<proteinExistence type="predicted"/>
<dbReference type="PROSITE" id="PS51352">
    <property type="entry name" value="THIOREDOXIN_2"/>
    <property type="match status" value="1"/>
</dbReference>
<accession>A0A9P0FGY8</accession>
<feature type="domain" description="Thioredoxin" evidence="2">
    <location>
        <begin position="1"/>
        <end position="118"/>
    </location>
</feature>
<dbReference type="EMBL" id="OV121135">
    <property type="protein sequence ID" value="CAH0554411.1"/>
    <property type="molecule type" value="Genomic_DNA"/>
</dbReference>
<dbReference type="Proteomes" id="UP001154078">
    <property type="component" value="Chromosome 4"/>
</dbReference>
<keyword evidence="4" id="KW-1185">Reference proteome</keyword>
<sequence length="169" mass="19486">MVTRIKTDVEFQTKVLEDLSDDILILSFLSLNCGICKMMIPKIERFVDDQFNARGKVQVFTIYIEEFSHIAEEYEVRDVPYFVYLKNRVIVNTYVGNKLESFIKVFEETKRTARERKNKKITNRKVSFHAAVQSIPSILGDTESAEYAPDDKNQDNATKNDEAGSSKKS</sequence>
<evidence type="ECO:0000256" key="1">
    <source>
        <dbReference type="SAM" id="MobiDB-lite"/>
    </source>
</evidence>
<evidence type="ECO:0000313" key="4">
    <source>
        <dbReference type="Proteomes" id="UP001154078"/>
    </source>
</evidence>
<dbReference type="InterPro" id="IPR013766">
    <property type="entry name" value="Thioredoxin_domain"/>
</dbReference>
<dbReference type="InterPro" id="IPR036249">
    <property type="entry name" value="Thioredoxin-like_sf"/>
</dbReference>
<dbReference type="InterPro" id="IPR050620">
    <property type="entry name" value="Thioredoxin_H-type-like"/>
</dbReference>
<feature type="compositionally biased region" description="Basic and acidic residues" evidence="1">
    <location>
        <begin position="149"/>
        <end position="169"/>
    </location>
</feature>
<dbReference type="Pfam" id="PF00085">
    <property type="entry name" value="Thioredoxin"/>
    <property type="match status" value="1"/>
</dbReference>
<evidence type="ECO:0000259" key="2">
    <source>
        <dbReference type="PROSITE" id="PS51352"/>
    </source>
</evidence>
<protein>
    <recommendedName>
        <fullName evidence="2">Thioredoxin domain-containing protein</fullName>
    </recommendedName>
</protein>
<organism evidence="3 4">
    <name type="scientific">Brassicogethes aeneus</name>
    <name type="common">Rape pollen beetle</name>
    <name type="synonym">Meligethes aeneus</name>
    <dbReference type="NCBI Taxonomy" id="1431903"/>
    <lineage>
        <taxon>Eukaryota</taxon>
        <taxon>Metazoa</taxon>
        <taxon>Ecdysozoa</taxon>
        <taxon>Arthropoda</taxon>
        <taxon>Hexapoda</taxon>
        <taxon>Insecta</taxon>
        <taxon>Pterygota</taxon>
        <taxon>Neoptera</taxon>
        <taxon>Endopterygota</taxon>
        <taxon>Coleoptera</taxon>
        <taxon>Polyphaga</taxon>
        <taxon>Cucujiformia</taxon>
        <taxon>Nitidulidae</taxon>
        <taxon>Meligethinae</taxon>
        <taxon>Brassicogethes</taxon>
    </lineage>
</organism>
<dbReference type="PANTHER" id="PTHR10438:SF468">
    <property type="entry name" value="THIOREDOXIN-1-RELATED"/>
    <property type="match status" value="1"/>
</dbReference>
<dbReference type="AlphaFoldDB" id="A0A9P0FGY8"/>
<dbReference type="CDD" id="cd02947">
    <property type="entry name" value="TRX_family"/>
    <property type="match status" value="1"/>
</dbReference>
<dbReference type="Gene3D" id="3.40.30.10">
    <property type="entry name" value="Glutaredoxin"/>
    <property type="match status" value="1"/>
</dbReference>
<feature type="region of interest" description="Disordered" evidence="1">
    <location>
        <begin position="143"/>
        <end position="169"/>
    </location>
</feature>